<keyword evidence="4" id="KW-1185">Reference proteome</keyword>
<feature type="region of interest" description="Disordered" evidence="2">
    <location>
        <begin position="84"/>
        <end position="116"/>
    </location>
</feature>
<dbReference type="InParanoid" id="A0A7M7MX83"/>
<dbReference type="OrthoDB" id="10036725at2759"/>
<dbReference type="EnsemblMetazoa" id="XM_030971951">
    <property type="protein sequence ID" value="XP_030827811"/>
    <property type="gene ID" value="LOC583748"/>
</dbReference>
<evidence type="ECO:0000256" key="2">
    <source>
        <dbReference type="SAM" id="MobiDB-lite"/>
    </source>
</evidence>
<dbReference type="KEGG" id="spu:583748"/>
<reference evidence="3" key="2">
    <citation type="submission" date="2021-01" db="UniProtKB">
        <authorList>
            <consortium name="EnsemblMetazoa"/>
        </authorList>
    </citation>
    <scope>IDENTIFICATION</scope>
</reference>
<name>A0A7M7MX83_STRPU</name>
<organism evidence="3 4">
    <name type="scientific">Strongylocentrotus purpuratus</name>
    <name type="common">Purple sea urchin</name>
    <dbReference type="NCBI Taxonomy" id="7668"/>
    <lineage>
        <taxon>Eukaryota</taxon>
        <taxon>Metazoa</taxon>
        <taxon>Echinodermata</taxon>
        <taxon>Eleutherozoa</taxon>
        <taxon>Echinozoa</taxon>
        <taxon>Echinoidea</taxon>
        <taxon>Euechinoidea</taxon>
        <taxon>Echinacea</taxon>
        <taxon>Camarodonta</taxon>
        <taxon>Echinidea</taxon>
        <taxon>Strongylocentrotidae</taxon>
        <taxon>Strongylocentrotus</taxon>
    </lineage>
</organism>
<evidence type="ECO:0000313" key="3">
    <source>
        <dbReference type="EnsemblMetazoa" id="XP_030827811"/>
    </source>
</evidence>
<sequence>MASDVTDVCKKLQGVQLQLSLVLTRNEDVLKHLEEVEKIFLKSGSSADTEHFTKSIRQSRHISSKLEESIQTQCTSIGQAVSELEQRRADAEEQSTGSSTPRKDRRRSSEGDKMSSLEFQLKSQLNHNVLLHKEKAELETRLKEHMETLKESGKQADKLDEDIVETKKQMKSLLDMFEGKAIEAENRIGELREAMERTQEKARQYQAMYEAEKETNYKLEKEHKEAGERTRVKMENGDDEGDGLGPVLVSRSQTSSAKRAKSTPIDPYHIVPQYQCVVEENKVLKAEVDRLLNDNVHLIKKSKQAQRDIETIQNHVATCSGQRDELRRRLKKEQDDKRKLSSSMTRQASDWITQKKMVKDIEHYSKAGKIQPESTLSASARYRSHPLKVNEDKPRNIPVESWSSENPLRAV</sequence>
<accession>A0A7M7MX83</accession>
<dbReference type="Proteomes" id="UP000007110">
    <property type="component" value="Unassembled WGS sequence"/>
</dbReference>
<feature type="compositionally biased region" description="Polar residues" evidence="2">
    <location>
        <begin position="401"/>
        <end position="411"/>
    </location>
</feature>
<reference evidence="4" key="1">
    <citation type="submission" date="2015-02" db="EMBL/GenBank/DDBJ databases">
        <title>Genome sequencing for Strongylocentrotus purpuratus.</title>
        <authorList>
            <person name="Murali S."/>
            <person name="Liu Y."/>
            <person name="Vee V."/>
            <person name="English A."/>
            <person name="Wang M."/>
            <person name="Skinner E."/>
            <person name="Han Y."/>
            <person name="Muzny D.M."/>
            <person name="Worley K.C."/>
            <person name="Gibbs R.A."/>
        </authorList>
    </citation>
    <scope>NUCLEOTIDE SEQUENCE</scope>
</reference>
<feature type="coiled-coil region" evidence="1">
    <location>
        <begin position="274"/>
        <end position="343"/>
    </location>
</feature>
<dbReference type="GeneID" id="583748"/>
<feature type="region of interest" description="Disordered" evidence="2">
    <location>
        <begin position="369"/>
        <end position="411"/>
    </location>
</feature>
<evidence type="ECO:0000313" key="4">
    <source>
        <dbReference type="Proteomes" id="UP000007110"/>
    </source>
</evidence>
<dbReference type="AlphaFoldDB" id="A0A7M7MX83"/>
<protein>
    <submittedName>
        <fullName evidence="3">Uncharacterized protein</fullName>
    </submittedName>
</protein>
<proteinExistence type="predicted"/>
<dbReference type="OMA" id="YLFQAPM"/>
<feature type="region of interest" description="Disordered" evidence="2">
    <location>
        <begin position="234"/>
        <end position="262"/>
    </location>
</feature>
<evidence type="ECO:0000256" key="1">
    <source>
        <dbReference type="SAM" id="Coils"/>
    </source>
</evidence>
<dbReference type="RefSeq" id="XP_030827811.1">
    <property type="nucleotide sequence ID" value="XM_030971951.1"/>
</dbReference>
<keyword evidence="1" id="KW-0175">Coiled coil</keyword>
<feature type="coiled-coil region" evidence="1">
    <location>
        <begin position="128"/>
        <end position="222"/>
    </location>
</feature>